<keyword evidence="5" id="KW-1185">Reference proteome</keyword>
<dbReference type="PRINTS" id="PR00778">
    <property type="entry name" value="HTHARSR"/>
</dbReference>
<dbReference type="Gene3D" id="3.40.250.10">
    <property type="entry name" value="Rhodanese-like domain"/>
    <property type="match status" value="1"/>
</dbReference>
<dbReference type="GO" id="GO:0003677">
    <property type="term" value="F:DNA binding"/>
    <property type="evidence" value="ECO:0007669"/>
    <property type="project" value="UniProtKB-KW"/>
</dbReference>
<dbReference type="InterPro" id="IPR036390">
    <property type="entry name" value="WH_DNA-bd_sf"/>
</dbReference>
<proteinExistence type="predicted"/>
<dbReference type="Pfam" id="PF01022">
    <property type="entry name" value="HTH_5"/>
    <property type="match status" value="1"/>
</dbReference>
<gene>
    <name evidence="4" type="ORF">FC56_GL001251</name>
</gene>
<dbReference type="PANTHER" id="PTHR43031:SF1">
    <property type="entry name" value="PYRIDINE NUCLEOTIDE-DISULPHIDE OXIDOREDUCTASE"/>
    <property type="match status" value="1"/>
</dbReference>
<dbReference type="PANTHER" id="PTHR43031">
    <property type="entry name" value="FAD-DEPENDENT OXIDOREDUCTASE"/>
    <property type="match status" value="1"/>
</dbReference>
<dbReference type="PROSITE" id="PS50206">
    <property type="entry name" value="RHODANESE_3"/>
    <property type="match status" value="1"/>
</dbReference>
<keyword evidence="1" id="KW-0238">DNA-binding</keyword>
<dbReference type="SMART" id="SM00450">
    <property type="entry name" value="RHOD"/>
    <property type="match status" value="1"/>
</dbReference>
<dbReference type="GO" id="GO:0003700">
    <property type="term" value="F:DNA-binding transcription factor activity"/>
    <property type="evidence" value="ECO:0007669"/>
    <property type="project" value="InterPro"/>
</dbReference>
<dbReference type="InterPro" id="IPR036873">
    <property type="entry name" value="Rhodanese-like_dom_sf"/>
</dbReference>
<dbReference type="PROSITE" id="PS50987">
    <property type="entry name" value="HTH_ARSR_2"/>
    <property type="match status" value="1"/>
</dbReference>
<organism evidence="4 5">
    <name type="scientific">Lentilactobacillus senioris DSM 24302 = JCM 17472</name>
    <dbReference type="NCBI Taxonomy" id="1423802"/>
    <lineage>
        <taxon>Bacteria</taxon>
        <taxon>Bacillati</taxon>
        <taxon>Bacillota</taxon>
        <taxon>Bacilli</taxon>
        <taxon>Lactobacillales</taxon>
        <taxon>Lactobacillaceae</taxon>
        <taxon>Lentilactobacillus</taxon>
    </lineage>
</organism>
<name>A0A0R2D1J7_9LACO</name>
<comment type="caution">
    <text evidence="4">The sequence shown here is derived from an EMBL/GenBank/DDBJ whole genome shotgun (WGS) entry which is preliminary data.</text>
</comment>
<evidence type="ECO:0000256" key="1">
    <source>
        <dbReference type="ARBA" id="ARBA00023125"/>
    </source>
</evidence>
<dbReference type="AlphaFoldDB" id="A0A0R2D1J7"/>
<evidence type="ECO:0000259" key="3">
    <source>
        <dbReference type="PROSITE" id="PS50987"/>
    </source>
</evidence>
<sequence length="214" mass="24173">MYKNKLYKELSRIGKGISNDKRLEILDLLSQSAKTVESISKETGLSFANTSRHLQVLKDSHLVKAEKNGNYVVYSVISPQIVELMHLLTSVGENELSEMKYIQDEADNQDGIKTLSLEEVVDRTADTTNNFILDVRPEDEFLAGHIDTAINIPLDHLTDNFAKLPKNKVIIVYCRGRLCQNSNLATQLLNENGFNAFSLNSSYYDWKRISSTIS</sequence>
<dbReference type="CDD" id="cd00090">
    <property type="entry name" value="HTH_ARSR"/>
    <property type="match status" value="1"/>
</dbReference>
<dbReference type="InterPro" id="IPR001845">
    <property type="entry name" value="HTH_ArsR_DNA-bd_dom"/>
</dbReference>
<feature type="domain" description="Rhodanese" evidence="2">
    <location>
        <begin position="132"/>
        <end position="211"/>
    </location>
</feature>
<evidence type="ECO:0000313" key="5">
    <source>
        <dbReference type="Proteomes" id="UP000051256"/>
    </source>
</evidence>
<dbReference type="SUPFAM" id="SSF46785">
    <property type="entry name" value="Winged helix' DNA-binding domain"/>
    <property type="match status" value="1"/>
</dbReference>
<dbReference type="InterPro" id="IPR011991">
    <property type="entry name" value="ArsR-like_HTH"/>
</dbReference>
<evidence type="ECO:0000259" key="2">
    <source>
        <dbReference type="PROSITE" id="PS50206"/>
    </source>
</evidence>
<reference evidence="4 5" key="1">
    <citation type="journal article" date="2015" name="Genome Announc.">
        <title>Expanding the biotechnology potential of lactobacilli through comparative genomics of 213 strains and associated genera.</title>
        <authorList>
            <person name="Sun Z."/>
            <person name="Harris H.M."/>
            <person name="McCann A."/>
            <person name="Guo C."/>
            <person name="Argimon S."/>
            <person name="Zhang W."/>
            <person name="Yang X."/>
            <person name="Jeffery I.B."/>
            <person name="Cooney J.C."/>
            <person name="Kagawa T.F."/>
            <person name="Liu W."/>
            <person name="Song Y."/>
            <person name="Salvetti E."/>
            <person name="Wrobel A."/>
            <person name="Rasinkangas P."/>
            <person name="Parkhill J."/>
            <person name="Rea M.C."/>
            <person name="O'Sullivan O."/>
            <person name="Ritari J."/>
            <person name="Douillard F.P."/>
            <person name="Paul Ross R."/>
            <person name="Yang R."/>
            <person name="Briner A.E."/>
            <person name="Felis G.E."/>
            <person name="de Vos W.M."/>
            <person name="Barrangou R."/>
            <person name="Klaenhammer T.R."/>
            <person name="Caufield P.W."/>
            <person name="Cui Y."/>
            <person name="Zhang H."/>
            <person name="O'Toole P.W."/>
        </authorList>
    </citation>
    <scope>NUCLEOTIDE SEQUENCE [LARGE SCALE GENOMIC DNA]</scope>
    <source>
        <strain evidence="4 5">DSM 24302</strain>
    </source>
</reference>
<dbReference type="Gene3D" id="1.10.10.10">
    <property type="entry name" value="Winged helix-like DNA-binding domain superfamily/Winged helix DNA-binding domain"/>
    <property type="match status" value="1"/>
</dbReference>
<accession>A0A0R2D1J7</accession>
<dbReference type="Pfam" id="PF00581">
    <property type="entry name" value="Rhodanese"/>
    <property type="match status" value="1"/>
</dbReference>
<feature type="domain" description="HTH arsR-type" evidence="3">
    <location>
        <begin position="2"/>
        <end position="96"/>
    </location>
</feature>
<dbReference type="SMART" id="SM00418">
    <property type="entry name" value="HTH_ARSR"/>
    <property type="match status" value="1"/>
</dbReference>
<dbReference type="Proteomes" id="UP000051256">
    <property type="component" value="Unassembled WGS sequence"/>
</dbReference>
<dbReference type="SUPFAM" id="SSF52821">
    <property type="entry name" value="Rhodanese/Cell cycle control phosphatase"/>
    <property type="match status" value="1"/>
</dbReference>
<dbReference type="NCBIfam" id="NF033788">
    <property type="entry name" value="HTH_metalloreg"/>
    <property type="match status" value="1"/>
</dbReference>
<dbReference type="STRING" id="1423802.FC56_GL001251"/>
<dbReference type="InterPro" id="IPR050229">
    <property type="entry name" value="GlpE_sulfurtransferase"/>
</dbReference>
<dbReference type="PATRIC" id="fig|1423802.4.peg.1270"/>
<dbReference type="InterPro" id="IPR001763">
    <property type="entry name" value="Rhodanese-like_dom"/>
</dbReference>
<dbReference type="EMBL" id="AYZR01000004">
    <property type="protein sequence ID" value="KRM94299.1"/>
    <property type="molecule type" value="Genomic_DNA"/>
</dbReference>
<dbReference type="InterPro" id="IPR036388">
    <property type="entry name" value="WH-like_DNA-bd_sf"/>
</dbReference>
<dbReference type="CDD" id="cd00158">
    <property type="entry name" value="RHOD"/>
    <property type="match status" value="1"/>
</dbReference>
<evidence type="ECO:0000313" key="4">
    <source>
        <dbReference type="EMBL" id="KRM94299.1"/>
    </source>
</evidence>
<protein>
    <submittedName>
        <fullName evidence="4">Transcriptional regulator, ArsR family</fullName>
    </submittedName>
</protein>